<feature type="transmembrane region" description="Helical" evidence="6">
    <location>
        <begin position="12"/>
        <end position="28"/>
    </location>
</feature>
<feature type="transmembrane region" description="Helical" evidence="6">
    <location>
        <begin position="258"/>
        <end position="276"/>
    </location>
</feature>
<feature type="transmembrane region" description="Helical" evidence="6">
    <location>
        <begin position="34"/>
        <end position="50"/>
    </location>
</feature>
<dbReference type="RefSeq" id="WP_154175498.1">
    <property type="nucleotide sequence ID" value="NZ_WJXZ01000006.1"/>
</dbReference>
<evidence type="ECO:0000256" key="1">
    <source>
        <dbReference type="ARBA" id="ARBA00004141"/>
    </source>
</evidence>
<protein>
    <submittedName>
        <fullName evidence="7">AI-2E family transporter</fullName>
    </submittedName>
</protein>
<organism evidence="7 8">
    <name type="scientific">Larkinella terrae</name>
    <dbReference type="NCBI Taxonomy" id="2025311"/>
    <lineage>
        <taxon>Bacteria</taxon>
        <taxon>Pseudomonadati</taxon>
        <taxon>Bacteroidota</taxon>
        <taxon>Cytophagia</taxon>
        <taxon>Cytophagales</taxon>
        <taxon>Spirosomataceae</taxon>
        <taxon>Larkinella</taxon>
    </lineage>
</organism>
<keyword evidence="4 6" id="KW-1133">Transmembrane helix</keyword>
<evidence type="ECO:0000256" key="5">
    <source>
        <dbReference type="ARBA" id="ARBA00023136"/>
    </source>
</evidence>
<reference evidence="7 8" key="1">
    <citation type="journal article" date="2018" name="Antonie Van Leeuwenhoek">
        <title>Larkinella terrae sp. nov., isolated from soil on Jeju Island, South Korea.</title>
        <authorList>
            <person name="Ten L.N."/>
            <person name="Jeon J."/>
            <person name="Park S.J."/>
            <person name="Park S."/>
            <person name="Lee S.Y."/>
            <person name="Kim M.K."/>
            <person name="Jung H.Y."/>
        </authorList>
    </citation>
    <scope>NUCLEOTIDE SEQUENCE [LARGE SCALE GENOMIC DNA]</scope>
    <source>
        <strain evidence="7 8">KCTC 52001</strain>
    </source>
</reference>
<dbReference type="InterPro" id="IPR002549">
    <property type="entry name" value="AI-2E-like"/>
</dbReference>
<dbReference type="OrthoDB" id="9773730at2"/>
<dbReference type="PANTHER" id="PTHR21716:SF4">
    <property type="entry name" value="TRANSMEMBRANE PROTEIN 245"/>
    <property type="match status" value="1"/>
</dbReference>
<feature type="transmembrane region" description="Helical" evidence="6">
    <location>
        <begin position="198"/>
        <end position="219"/>
    </location>
</feature>
<comment type="caution">
    <text evidence="7">The sequence shown here is derived from an EMBL/GenBank/DDBJ whole genome shotgun (WGS) entry which is preliminary data.</text>
</comment>
<dbReference type="Proteomes" id="UP000441754">
    <property type="component" value="Unassembled WGS sequence"/>
</dbReference>
<evidence type="ECO:0000313" key="8">
    <source>
        <dbReference type="Proteomes" id="UP000441754"/>
    </source>
</evidence>
<keyword evidence="5 6" id="KW-0472">Membrane</keyword>
<evidence type="ECO:0000256" key="6">
    <source>
        <dbReference type="SAM" id="Phobius"/>
    </source>
</evidence>
<feature type="transmembrane region" description="Helical" evidence="6">
    <location>
        <begin position="296"/>
        <end position="326"/>
    </location>
</feature>
<evidence type="ECO:0000313" key="7">
    <source>
        <dbReference type="EMBL" id="MRS62124.1"/>
    </source>
</evidence>
<keyword evidence="8" id="KW-1185">Reference proteome</keyword>
<name>A0A7K0EK12_9BACT</name>
<keyword evidence="3 6" id="KW-0812">Transmembrane</keyword>
<feature type="transmembrane region" description="Helical" evidence="6">
    <location>
        <begin position="62"/>
        <end position="88"/>
    </location>
</feature>
<gene>
    <name evidence="7" type="ORF">GJJ30_12555</name>
</gene>
<sequence length="360" mass="40168">MATIYTPKQQRVLLIVSLIVIAGFILVGLRQYTIALLGSGIIYVIFRPWFTNLVHKRKWNRLFVSILLILFSVLVIIMPFLALSLLLINRIQYYSQHTEQILQLIEKLEKATGIQLTNQANIKNLVQQSAGFASRQFPSILSGTLDVVISLGLLYVGLYFIFMDEEKFLKGLRKYLPFENDTLNELGEDLKNMVNANVLGQALVSLVQSVLTGLTLWIFGVPDAAFWGTVAFFFAFIPILGTPLVWGPAGILLISQGNTGNGIGILVVGVVVIINIDNLLRVMLARRMGDVHPFVTLTGIVLGVPVFGILGLVIGPLLLAYFMVLFKVFERQNRRLQLEGVKQEDVVEEKAERSVKGRLK</sequence>
<dbReference type="AlphaFoldDB" id="A0A7K0EK12"/>
<proteinExistence type="inferred from homology"/>
<feature type="transmembrane region" description="Helical" evidence="6">
    <location>
        <begin position="225"/>
        <end position="246"/>
    </location>
</feature>
<accession>A0A7K0EK12</accession>
<comment type="similarity">
    <text evidence="2">Belongs to the autoinducer-2 exporter (AI-2E) (TC 2.A.86) family.</text>
</comment>
<evidence type="ECO:0000256" key="2">
    <source>
        <dbReference type="ARBA" id="ARBA00009773"/>
    </source>
</evidence>
<comment type="subcellular location">
    <subcellularLocation>
        <location evidence="1">Membrane</location>
        <topology evidence="1">Multi-pass membrane protein</topology>
    </subcellularLocation>
</comment>
<dbReference type="Pfam" id="PF01594">
    <property type="entry name" value="AI-2E_transport"/>
    <property type="match status" value="1"/>
</dbReference>
<dbReference type="GO" id="GO:0016020">
    <property type="term" value="C:membrane"/>
    <property type="evidence" value="ECO:0007669"/>
    <property type="project" value="UniProtKB-SubCell"/>
</dbReference>
<dbReference type="PANTHER" id="PTHR21716">
    <property type="entry name" value="TRANSMEMBRANE PROTEIN"/>
    <property type="match status" value="1"/>
</dbReference>
<dbReference type="EMBL" id="WJXZ01000006">
    <property type="protein sequence ID" value="MRS62124.1"/>
    <property type="molecule type" value="Genomic_DNA"/>
</dbReference>
<feature type="transmembrane region" description="Helical" evidence="6">
    <location>
        <begin position="140"/>
        <end position="162"/>
    </location>
</feature>
<evidence type="ECO:0000256" key="4">
    <source>
        <dbReference type="ARBA" id="ARBA00022989"/>
    </source>
</evidence>
<evidence type="ECO:0000256" key="3">
    <source>
        <dbReference type="ARBA" id="ARBA00022692"/>
    </source>
</evidence>